<organism evidence="1 2">
    <name type="scientific">Chryseobacterium oryctis</name>
    <dbReference type="NCBI Taxonomy" id="2952618"/>
    <lineage>
        <taxon>Bacteria</taxon>
        <taxon>Pseudomonadati</taxon>
        <taxon>Bacteroidota</taxon>
        <taxon>Flavobacteriia</taxon>
        <taxon>Flavobacteriales</taxon>
        <taxon>Weeksellaceae</taxon>
        <taxon>Chryseobacterium group</taxon>
        <taxon>Chryseobacterium</taxon>
    </lineage>
</organism>
<comment type="caution">
    <text evidence="1">The sequence shown here is derived from an EMBL/GenBank/DDBJ whole genome shotgun (WGS) entry which is preliminary data.</text>
</comment>
<evidence type="ECO:0000313" key="1">
    <source>
        <dbReference type="EMBL" id="MCW3159667.1"/>
    </source>
</evidence>
<gene>
    <name evidence="1" type="ORF">OH806_00040</name>
</gene>
<proteinExistence type="predicted"/>
<dbReference type="RefSeq" id="WP_264741644.1">
    <property type="nucleotide sequence ID" value="NZ_JAPDHV010000001.1"/>
</dbReference>
<accession>A0ABT3HIQ4</accession>
<reference evidence="1" key="1">
    <citation type="submission" date="2022-10" db="EMBL/GenBank/DDBJ databases">
        <title>Chryseobacterium babae sp. nov. isolated from the gut of the beetle Oryctes rhinoceros, and Chryseobacterium kimseyorum sp. nov., isolated from a stick insect rearing cage.</title>
        <authorList>
            <person name="Shelomi M."/>
            <person name="Han C.-J."/>
            <person name="Chen W.-M."/>
            <person name="Chen H.-K."/>
            <person name="Liaw S.-J."/>
            <person name="Muhle E."/>
            <person name="Clermont D."/>
        </authorList>
    </citation>
    <scope>NUCLEOTIDE SEQUENCE</scope>
    <source>
        <strain evidence="1">WLa1L2M3</strain>
    </source>
</reference>
<dbReference type="Proteomes" id="UP001163719">
    <property type="component" value="Unassembled WGS sequence"/>
</dbReference>
<dbReference type="EMBL" id="JAPDHV010000001">
    <property type="protein sequence ID" value="MCW3159667.1"/>
    <property type="molecule type" value="Genomic_DNA"/>
</dbReference>
<sequence length="81" mass="9261">MKKLVNKTVNLDLSGTDGNAFVLLGKFGREARRQGWTHQEIDLVVEECKKGDYDHLLATLLLYCEPSDENDSEYSEIENQE</sequence>
<evidence type="ECO:0000313" key="2">
    <source>
        <dbReference type="Proteomes" id="UP001163719"/>
    </source>
</evidence>
<keyword evidence="2" id="KW-1185">Reference proteome</keyword>
<name>A0ABT3HIQ4_9FLAO</name>
<protein>
    <recommendedName>
        <fullName evidence="3">Phage protein</fullName>
    </recommendedName>
</protein>
<evidence type="ECO:0008006" key="3">
    <source>
        <dbReference type="Google" id="ProtNLM"/>
    </source>
</evidence>